<dbReference type="PANTHER" id="PTHR18964:SF149">
    <property type="entry name" value="BIFUNCTIONAL UDP-N-ACETYLGLUCOSAMINE 2-EPIMERASE_N-ACETYLMANNOSAMINE KINASE"/>
    <property type="match status" value="1"/>
</dbReference>
<dbReference type="InterPro" id="IPR000600">
    <property type="entry name" value="ROK"/>
</dbReference>
<accession>A0A412TTH2</accession>
<proteinExistence type="inferred from homology"/>
<comment type="caution">
    <text evidence="2">The sequence shown here is derived from an EMBL/GenBank/DDBJ whole genome shotgun (WGS) entry which is preliminary data.</text>
</comment>
<comment type="similarity">
    <text evidence="1">Belongs to the ROK (NagC/XylR) family.</text>
</comment>
<dbReference type="Gene3D" id="3.30.420.40">
    <property type="match status" value="2"/>
</dbReference>
<dbReference type="AlphaFoldDB" id="A0A412TTH2"/>
<sequence>MEDVYVLGVDIGGSHIACQLVNLSDCSLIENTYAEVKVAENQSAGIILAAWEKALKECMGKAAGKTIRGIGVAIPSPFDFVQGIAMADHKFASLKGLNIRQELSRVTGILPSSILFTNDAAAFGMGAWRLNGSRDRHLIGVTLGTGFGACFIVDGCYATYGPGVPIGGELWNYPFRGVIAEDYVSTRWFEKRFAELTGEAIHGVKGMIDLYQAGKYKTETEQVFREFSNSFGEIMVPFMTRFNADMLVIGGGMVLSEQYFLPLISQYMKANGINASIMTVADTTTAIIAGAAALCDLI</sequence>
<dbReference type="Pfam" id="PF00480">
    <property type="entry name" value="ROK"/>
    <property type="match status" value="1"/>
</dbReference>
<evidence type="ECO:0000313" key="3">
    <source>
        <dbReference type="Proteomes" id="UP000284243"/>
    </source>
</evidence>
<dbReference type="RefSeq" id="WP_087381944.1">
    <property type="nucleotide sequence ID" value="NZ_NFIM01000009.1"/>
</dbReference>
<dbReference type="InterPro" id="IPR043129">
    <property type="entry name" value="ATPase_NBD"/>
</dbReference>
<evidence type="ECO:0000313" key="2">
    <source>
        <dbReference type="EMBL" id="RGU57155.1"/>
    </source>
</evidence>
<reference evidence="2 3" key="1">
    <citation type="submission" date="2018-08" db="EMBL/GenBank/DDBJ databases">
        <title>A genome reference for cultivated species of the human gut microbiota.</title>
        <authorList>
            <person name="Zou Y."/>
            <person name="Xue W."/>
            <person name="Luo G."/>
        </authorList>
    </citation>
    <scope>NUCLEOTIDE SEQUENCE [LARGE SCALE GENOMIC DNA]</scope>
    <source>
        <strain evidence="2 3">AF16-14</strain>
    </source>
</reference>
<dbReference type="EMBL" id="QRYC01000006">
    <property type="protein sequence ID" value="RGU57155.1"/>
    <property type="molecule type" value="Genomic_DNA"/>
</dbReference>
<evidence type="ECO:0000256" key="1">
    <source>
        <dbReference type="ARBA" id="ARBA00006479"/>
    </source>
</evidence>
<organism evidence="2 3">
    <name type="scientific">Odoribacter splanchnicus</name>
    <dbReference type="NCBI Taxonomy" id="28118"/>
    <lineage>
        <taxon>Bacteria</taxon>
        <taxon>Pseudomonadati</taxon>
        <taxon>Bacteroidota</taxon>
        <taxon>Bacteroidia</taxon>
        <taxon>Bacteroidales</taxon>
        <taxon>Odoribacteraceae</taxon>
        <taxon>Odoribacter</taxon>
    </lineage>
</organism>
<gene>
    <name evidence="2" type="ORF">DWW57_06260</name>
</gene>
<dbReference type="PANTHER" id="PTHR18964">
    <property type="entry name" value="ROK (REPRESSOR, ORF, KINASE) FAMILY"/>
    <property type="match status" value="1"/>
</dbReference>
<protein>
    <submittedName>
        <fullName evidence="2">ROK family protein</fullName>
    </submittedName>
</protein>
<dbReference type="SUPFAM" id="SSF53067">
    <property type="entry name" value="Actin-like ATPase domain"/>
    <property type="match status" value="1"/>
</dbReference>
<name>A0A412TTH2_9BACT</name>
<dbReference type="Proteomes" id="UP000284243">
    <property type="component" value="Unassembled WGS sequence"/>
</dbReference>